<dbReference type="Proteomes" id="UP000569732">
    <property type="component" value="Unassembled WGS sequence"/>
</dbReference>
<accession>A0A853IJL6</accession>
<evidence type="ECO:0000313" key="1">
    <source>
        <dbReference type="EMBL" id="NYZ70204.1"/>
    </source>
</evidence>
<dbReference type="RefSeq" id="WP_180572120.1">
    <property type="nucleotide sequence ID" value="NZ_JACCKB010000333.1"/>
</dbReference>
<comment type="caution">
    <text evidence="1">The sequence shown here is derived from an EMBL/GenBank/DDBJ whole genome shotgun (WGS) entry which is preliminary data.</text>
</comment>
<proteinExistence type="predicted"/>
<name>A0A853IJL6_9GAMM</name>
<protein>
    <submittedName>
        <fullName evidence="1">Plasmid replication protein RepB</fullName>
    </submittedName>
</protein>
<dbReference type="AlphaFoldDB" id="A0A853IJL6"/>
<organism evidence="1 2">
    <name type="scientific">Spartinivicinus marinus</name>
    <dbReference type="NCBI Taxonomy" id="2994442"/>
    <lineage>
        <taxon>Bacteria</taxon>
        <taxon>Pseudomonadati</taxon>
        <taxon>Pseudomonadota</taxon>
        <taxon>Gammaproteobacteria</taxon>
        <taxon>Oceanospirillales</taxon>
        <taxon>Zooshikellaceae</taxon>
        <taxon>Spartinivicinus</taxon>
    </lineage>
</organism>
<reference evidence="1 2" key="1">
    <citation type="submission" date="2020-07" db="EMBL/GenBank/DDBJ databases">
        <title>Endozoicomonas sp. nov., isolated from sediment.</title>
        <authorList>
            <person name="Gu T."/>
        </authorList>
    </citation>
    <scope>NUCLEOTIDE SEQUENCE [LARGE SCALE GENOMIC DNA]</scope>
    <source>
        <strain evidence="1 2">SM1973</strain>
    </source>
</reference>
<sequence length="76" mass="8618">MEEKEAAIRFDSGQFKRAIVTPAPMVQNQWVLQLQRKDKSTAVISLQRGGVRHFKTIDAAYRVALKIGFRTITVNS</sequence>
<evidence type="ECO:0000313" key="2">
    <source>
        <dbReference type="Proteomes" id="UP000569732"/>
    </source>
</evidence>
<gene>
    <name evidence="1" type="ORF">H0A36_29780</name>
</gene>
<keyword evidence="2" id="KW-1185">Reference proteome</keyword>
<dbReference type="EMBL" id="JACCKB010000333">
    <property type="protein sequence ID" value="NYZ70204.1"/>
    <property type="molecule type" value="Genomic_DNA"/>
</dbReference>